<keyword evidence="3" id="KW-0378">Hydrolase</keyword>
<dbReference type="InterPro" id="IPR016195">
    <property type="entry name" value="Pol/histidinol_Pase-like"/>
</dbReference>
<dbReference type="PIRSF" id="PIRSF016557">
    <property type="entry name" value="Caps_synth_CpsB"/>
    <property type="match status" value="1"/>
</dbReference>
<keyword evidence="6" id="KW-1185">Reference proteome</keyword>
<dbReference type="AlphaFoldDB" id="A0A2U2PBW2"/>
<dbReference type="Proteomes" id="UP000245647">
    <property type="component" value="Unassembled WGS sequence"/>
</dbReference>
<dbReference type="GO" id="GO:0030145">
    <property type="term" value="F:manganese ion binding"/>
    <property type="evidence" value="ECO:0007669"/>
    <property type="project" value="InterPro"/>
</dbReference>
<accession>A0A2U2PBW2</accession>
<dbReference type="PANTHER" id="PTHR39181:SF1">
    <property type="entry name" value="TYROSINE-PROTEIN PHOSPHATASE YWQE"/>
    <property type="match status" value="1"/>
</dbReference>
<name>A0A2U2PBW2_9SPHI</name>
<dbReference type="Pfam" id="PF19567">
    <property type="entry name" value="CpsB_CapC"/>
    <property type="match status" value="1"/>
</dbReference>
<dbReference type="EC" id="3.1.3.48" evidence="2"/>
<reference evidence="5 6" key="1">
    <citation type="submission" date="2018-04" db="EMBL/GenBank/DDBJ databases">
        <title>Pedobacter chongqingensis sp. nov., isolated from a rottenly hemp rope.</title>
        <authorList>
            <person name="Cai Y."/>
        </authorList>
    </citation>
    <scope>NUCLEOTIDE SEQUENCE [LARGE SCALE GENOMIC DNA]</scope>
    <source>
        <strain evidence="5 6">FJ4-8</strain>
    </source>
</reference>
<sequence>MFSFFSRKSVVKNLEWMGVDMHSHLIPGIDDGSPDAPTSAGYIKELHELGIEKFICTPHVFMEVYPNSIETINPALNTLKNELKSHRLNVEVSAAAEYMLDPDFDKLLEEKKLLCLKDKYVLVEMSYQVETRNIEKYIFDLNINGYKPVLAHPERYIYYHNSYQQYHKLRERGCLMQLNLLSLSGYYGKSVRQVALSLLQDKLIDLCGTDLHHRRHLDILKKFVQSGTAGKILKDYPMKNRELLF</sequence>
<protein>
    <recommendedName>
        <fullName evidence="2">protein-tyrosine-phosphatase</fullName>
        <ecNumber evidence="2">3.1.3.48</ecNumber>
    </recommendedName>
</protein>
<evidence type="ECO:0000313" key="5">
    <source>
        <dbReference type="EMBL" id="PWG78888.1"/>
    </source>
</evidence>
<dbReference type="SUPFAM" id="SSF89550">
    <property type="entry name" value="PHP domain-like"/>
    <property type="match status" value="1"/>
</dbReference>
<evidence type="ECO:0000256" key="2">
    <source>
        <dbReference type="ARBA" id="ARBA00013064"/>
    </source>
</evidence>
<organism evidence="5 6">
    <name type="scientific">Pararcticibacter amylolyticus</name>
    <dbReference type="NCBI Taxonomy" id="2173175"/>
    <lineage>
        <taxon>Bacteria</taxon>
        <taxon>Pseudomonadati</taxon>
        <taxon>Bacteroidota</taxon>
        <taxon>Sphingobacteriia</taxon>
        <taxon>Sphingobacteriales</taxon>
        <taxon>Sphingobacteriaceae</taxon>
        <taxon>Pararcticibacter</taxon>
    </lineage>
</organism>
<dbReference type="PANTHER" id="PTHR39181">
    <property type="entry name" value="TYROSINE-PROTEIN PHOSPHATASE YWQE"/>
    <property type="match status" value="1"/>
</dbReference>
<dbReference type="GO" id="GO:0004725">
    <property type="term" value="F:protein tyrosine phosphatase activity"/>
    <property type="evidence" value="ECO:0007669"/>
    <property type="project" value="UniProtKB-EC"/>
</dbReference>
<dbReference type="EMBL" id="QEAS01000019">
    <property type="protein sequence ID" value="PWG78888.1"/>
    <property type="molecule type" value="Genomic_DNA"/>
</dbReference>
<comment type="caution">
    <text evidence="5">The sequence shown here is derived from an EMBL/GenBank/DDBJ whole genome shotgun (WGS) entry which is preliminary data.</text>
</comment>
<dbReference type="OrthoDB" id="9788539at2"/>
<evidence type="ECO:0000256" key="4">
    <source>
        <dbReference type="ARBA" id="ARBA00051722"/>
    </source>
</evidence>
<dbReference type="Gene3D" id="3.20.20.140">
    <property type="entry name" value="Metal-dependent hydrolases"/>
    <property type="match status" value="1"/>
</dbReference>
<evidence type="ECO:0000313" key="6">
    <source>
        <dbReference type="Proteomes" id="UP000245647"/>
    </source>
</evidence>
<comment type="similarity">
    <text evidence="1">Belongs to the metallo-dependent hydrolases superfamily. CpsB/CapC family.</text>
</comment>
<evidence type="ECO:0000256" key="1">
    <source>
        <dbReference type="ARBA" id="ARBA00005750"/>
    </source>
</evidence>
<comment type="catalytic activity">
    <reaction evidence="4">
        <text>O-phospho-L-tyrosyl-[protein] + H2O = L-tyrosyl-[protein] + phosphate</text>
        <dbReference type="Rhea" id="RHEA:10684"/>
        <dbReference type="Rhea" id="RHEA-COMP:10136"/>
        <dbReference type="Rhea" id="RHEA-COMP:20101"/>
        <dbReference type="ChEBI" id="CHEBI:15377"/>
        <dbReference type="ChEBI" id="CHEBI:43474"/>
        <dbReference type="ChEBI" id="CHEBI:46858"/>
        <dbReference type="ChEBI" id="CHEBI:61978"/>
        <dbReference type="EC" id="3.1.3.48"/>
    </reaction>
</comment>
<gene>
    <name evidence="5" type="ORF">DDR33_19725</name>
</gene>
<dbReference type="InterPro" id="IPR016667">
    <property type="entry name" value="Caps_polysacc_synth_CpsB/CapC"/>
</dbReference>
<evidence type="ECO:0000256" key="3">
    <source>
        <dbReference type="ARBA" id="ARBA00022801"/>
    </source>
</evidence>
<proteinExistence type="inferred from homology"/>